<keyword evidence="3" id="KW-0234">DNA repair</keyword>
<dbReference type="GO" id="GO:0043139">
    <property type="term" value="F:5'-3' DNA helicase activity"/>
    <property type="evidence" value="ECO:0007669"/>
    <property type="project" value="UniProtKB-UniRule"/>
</dbReference>
<dbReference type="AlphaFoldDB" id="A0A2M9B8V8"/>
<dbReference type="RefSeq" id="WP_100415473.1">
    <property type="nucleotide sequence ID" value="NZ_PGEZ01000002.1"/>
</dbReference>
<keyword evidence="3" id="KW-0378">Hydrolase</keyword>
<dbReference type="GO" id="GO:0017116">
    <property type="term" value="F:single-stranded DNA helicase activity"/>
    <property type="evidence" value="ECO:0007669"/>
    <property type="project" value="TreeGrafter"/>
</dbReference>
<dbReference type="GO" id="GO:0000724">
    <property type="term" value="P:double-strand break repair via homologous recombination"/>
    <property type="evidence" value="ECO:0007669"/>
    <property type="project" value="UniProtKB-UniRule"/>
</dbReference>
<dbReference type="InterPro" id="IPR027417">
    <property type="entry name" value="P-loop_NTPase"/>
</dbReference>
<comment type="miscellaneous">
    <text evidence="3">In the RecBCD complex, RecB has a slow 3'-5' helicase, an exonuclease activity and loads RecA onto ssDNA, RecD has a fast 5'-3' helicase activity, while RecC stimulates the ATPase and processivity of the RecB helicase and contributes to recognition of the Chi site.</text>
</comment>
<dbReference type="PANTHER" id="PTHR43788">
    <property type="entry name" value="DNA2/NAM7 HELICASE FAMILY MEMBER"/>
    <property type="match status" value="1"/>
</dbReference>
<keyword evidence="3 6" id="KW-0347">Helicase</keyword>
<dbReference type="Proteomes" id="UP000230842">
    <property type="component" value="Unassembled WGS sequence"/>
</dbReference>
<dbReference type="InterPro" id="IPR006344">
    <property type="entry name" value="RecD"/>
</dbReference>
<sequence>MTPSTAPTTTGDPALSVTAEGRLKTLNDAGFLDGSDCVVAVRICRQLDEEVTTDAALALAFAIRAVRDGSTSLALESVASLTAGQDDEADLADEADLVDENGGEREAPTVGGTVELPEPGPWLDAVRSSSLVTAGVLRVDLGRVYLDRYHADEVLIADAMRARLTSSVPPVDPAVVDDVMGQDGLDAGGLDEAQAAAVRSVAERATTVLTGGPGMGKTHTISRVLRMLGASTGQPLRIALAAPTGKAAARMNEMIESDPGHASPVSPAVTLHRLLGALPGTTQRFRHDARNPLPHDVVIVDEASMVSLTLMARLIEALAPDSRLLLVGDPDQLASVEAGSVLADLVHGLEAEDVVVRLTKNHRVQGMRGDVAAGLRAGDADAVLNALDSADEDVTFVETEAPSLELLPDVVRHAVRLRELALSGDPDAALDHLDTFRLLCAHRQGPFGTRHWNRLVERALADRVPDVLLQTMYVGRPILVTRNDYALGVRNGDAGVIVRGEDGPLAVIRSGSERLAVSPWRLSDVETMHAMTVHKAQGGQADDVVVIVPPLRSRLLTRETLYTAVTRASAQLTIVGSRDAVRHAAQTPAQRSSGLAERLRNDDLAGWQPGHER</sequence>
<dbReference type="GO" id="GO:0008854">
    <property type="term" value="F:exodeoxyribonuclease V activity"/>
    <property type="evidence" value="ECO:0007669"/>
    <property type="project" value="InterPro"/>
</dbReference>
<comment type="function">
    <text evidence="3">A helicase/nuclease that prepares dsDNA breaks (DSB) for recombinational DNA repair. Binds to DSBs and unwinds DNA via a highly rapid and processive ATP-dependent bidirectional helicase activity. Unwinds dsDNA until it encounters a Chi (crossover hotspot instigator) sequence from the 3' direction. Cuts ssDNA a few nucleotides 3' to the Chi site. The properties and activities of the enzyme are changed at Chi. The Chi-altered holoenzyme produces a long 3'-ssDNA overhang and facilitates RecA-binding to the ssDNA for homologous DNA recombination and repair. Holoenzyme degrades any linearized DNA that is unable to undergo homologous recombination. In the holoenzyme this subunit has ssDNA-dependent ATPase and 5'-3' helicase activity. When added to pre-assembled RecBC greatly stimulates nuclease activity and augments holoenzyme processivity. Negatively regulates the RecA-loading ability of RecBCD.</text>
</comment>
<dbReference type="Pfam" id="PF13245">
    <property type="entry name" value="AAA_19"/>
    <property type="match status" value="1"/>
</dbReference>
<dbReference type="CDD" id="cd18809">
    <property type="entry name" value="SF1_C_RecD"/>
    <property type="match status" value="1"/>
</dbReference>
<comment type="caution">
    <text evidence="6">The sequence shown here is derived from an EMBL/GenBank/DDBJ whole genome shotgun (WGS) entry which is preliminary data.</text>
</comment>
<dbReference type="Gene3D" id="3.40.50.300">
    <property type="entry name" value="P-loop containing nucleotide triphosphate hydrolases"/>
    <property type="match status" value="2"/>
</dbReference>
<dbReference type="InterPro" id="IPR050534">
    <property type="entry name" value="Coronavir_polyprotein_1ab"/>
</dbReference>
<gene>
    <name evidence="3" type="primary">recD</name>
    <name evidence="6" type="ORF">CLV56_3904</name>
</gene>
<accession>A0A2M9B8V8</accession>
<dbReference type="GO" id="GO:0005524">
    <property type="term" value="F:ATP binding"/>
    <property type="evidence" value="ECO:0007669"/>
    <property type="project" value="UniProtKB-KW"/>
</dbReference>
<keyword evidence="7" id="KW-1185">Reference proteome</keyword>
<feature type="domain" description="UvrD-like helicase C-terminal" evidence="5">
    <location>
        <begin position="529"/>
        <end position="575"/>
    </location>
</feature>
<reference evidence="6 7" key="1">
    <citation type="submission" date="2017-11" db="EMBL/GenBank/DDBJ databases">
        <title>Genomic Encyclopedia of Archaeal and Bacterial Type Strains, Phase II (KMG-II): From Individual Species to Whole Genera.</title>
        <authorList>
            <person name="Goeker M."/>
        </authorList>
    </citation>
    <scope>NUCLEOTIDE SEQUENCE [LARGE SCALE GENOMIC DNA]</scope>
    <source>
        <strain evidence="6 7">DSM 27763</strain>
    </source>
</reference>
<protein>
    <recommendedName>
        <fullName evidence="3">RecBCD enzyme subunit RecD</fullName>
        <ecNumber evidence="3">5.6.2.3</ecNumber>
    </recommendedName>
    <alternativeName>
        <fullName evidence="3">DNA 5'-3' helicase subunit RecD</fullName>
    </alternativeName>
    <alternativeName>
        <fullName evidence="3">Exonuclease V subunit RecD</fullName>
        <shortName evidence="3">ExoV subunit RecD</shortName>
    </alternativeName>
    <alternativeName>
        <fullName evidence="3">Helicase/nuclease RecBCD subunit RecD</fullName>
    </alternativeName>
</protein>
<dbReference type="SUPFAM" id="SSF52540">
    <property type="entry name" value="P-loop containing nucleoside triphosphate hydrolases"/>
    <property type="match status" value="2"/>
</dbReference>
<dbReference type="GO" id="GO:0009338">
    <property type="term" value="C:exodeoxyribonuclease V complex"/>
    <property type="evidence" value="ECO:0007669"/>
    <property type="project" value="InterPro"/>
</dbReference>
<dbReference type="GO" id="GO:0016887">
    <property type="term" value="F:ATP hydrolysis activity"/>
    <property type="evidence" value="ECO:0007669"/>
    <property type="project" value="RHEA"/>
</dbReference>
<keyword evidence="1" id="KW-0547">Nucleotide-binding</keyword>
<keyword evidence="3" id="KW-0540">Nuclease</keyword>
<dbReference type="Pfam" id="PF13538">
    <property type="entry name" value="UvrD_C_2"/>
    <property type="match status" value="1"/>
</dbReference>
<keyword evidence="2" id="KW-0067">ATP-binding</keyword>
<keyword evidence="3" id="KW-0238">DNA-binding</keyword>
<evidence type="ECO:0000313" key="7">
    <source>
        <dbReference type="Proteomes" id="UP000230842"/>
    </source>
</evidence>
<comment type="caution">
    <text evidence="3">Lacks conserved residue(s) required for the propagation of feature annotation.</text>
</comment>
<dbReference type="EC" id="5.6.2.3" evidence="3"/>
<keyword evidence="3" id="KW-0227">DNA damage</keyword>
<evidence type="ECO:0000313" key="6">
    <source>
        <dbReference type="EMBL" id="PJJ54394.1"/>
    </source>
</evidence>
<evidence type="ECO:0000256" key="3">
    <source>
        <dbReference type="HAMAP-Rule" id="MF_01487"/>
    </source>
</evidence>
<comment type="catalytic activity">
    <reaction evidence="3">
        <text>ATP + H2O = ADP + phosphate + H(+)</text>
        <dbReference type="Rhea" id="RHEA:13065"/>
        <dbReference type="ChEBI" id="CHEBI:15377"/>
        <dbReference type="ChEBI" id="CHEBI:15378"/>
        <dbReference type="ChEBI" id="CHEBI:30616"/>
        <dbReference type="ChEBI" id="CHEBI:43474"/>
        <dbReference type="ChEBI" id="CHEBI:456216"/>
        <dbReference type="EC" id="5.6.2.3"/>
    </reaction>
</comment>
<comment type="similarity">
    <text evidence="3">Belongs to the RecD family.</text>
</comment>
<evidence type="ECO:0000259" key="5">
    <source>
        <dbReference type="Pfam" id="PF13538"/>
    </source>
</evidence>
<evidence type="ECO:0000256" key="1">
    <source>
        <dbReference type="ARBA" id="ARBA00022741"/>
    </source>
</evidence>
<feature type="region of interest" description="Disordered" evidence="4">
    <location>
        <begin position="98"/>
        <end position="118"/>
    </location>
</feature>
<feature type="region of interest" description="Disordered" evidence="4">
    <location>
        <begin position="583"/>
        <end position="613"/>
    </location>
</feature>
<dbReference type="CDD" id="cd17933">
    <property type="entry name" value="DEXSc_RecD-like"/>
    <property type="match status" value="1"/>
</dbReference>
<proteinExistence type="inferred from homology"/>
<keyword evidence="3" id="KW-0269">Exonuclease</keyword>
<dbReference type="OrthoDB" id="9763659at2"/>
<comment type="subunit">
    <text evidence="3">Heterotrimer of RecB, RecC and RecD. All subunits contribute to DNA-binding.</text>
</comment>
<name>A0A2M9B8V8_9ACTN</name>
<evidence type="ECO:0000256" key="4">
    <source>
        <dbReference type="SAM" id="MobiDB-lite"/>
    </source>
</evidence>
<evidence type="ECO:0000256" key="2">
    <source>
        <dbReference type="ARBA" id="ARBA00022840"/>
    </source>
</evidence>
<dbReference type="InterPro" id="IPR027785">
    <property type="entry name" value="UvrD-like_helicase_C"/>
</dbReference>
<dbReference type="HAMAP" id="MF_01487">
    <property type="entry name" value="RecD"/>
    <property type="match status" value="1"/>
</dbReference>
<dbReference type="NCBIfam" id="TIGR01447">
    <property type="entry name" value="recD"/>
    <property type="match status" value="1"/>
</dbReference>
<dbReference type="GO" id="GO:0003677">
    <property type="term" value="F:DNA binding"/>
    <property type="evidence" value="ECO:0007669"/>
    <property type="project" value="UniProtKB-UniRule"/>
</dbReference>
<dbReference type="PANTHER" id="PTHR43788:SF6">
    <property type="entry name" value="DNA HELICASE B"/>
    <property type="match status" value="1"/>
</dbReference>
<keyword evidence="3" id="KW-0413">Isomerase</keyword>
<organism evidence="6 7">
    <name type="scientific">Mumia flava</name>
    <dbReference type="NCBI Taxonomy" id="1348852"/>
    <lineage>
        <taxon>Bacteria</taxon>
        <taxon>Bacillati</taxon>
        <taxon>Actinomycetota</taxon>
        <taxon>Actinomycetes</taxon>
        <taxon>Propionibacteriales</taxon>
        <taxon>Nocardioidaceae</taxon>
        <taxon>Mumia</taxon>
    </lineage>
</organism>
<dbReference type="Gene3D" id="2.30.30.940">
    <property type="match status" value="1"/>
</dbReference>
<dbReference type="EMBL" id="PGEZ01000002">
    <property type="protein sequence ID" value="PJJ54394.1"/>
    <property type="molecule type" value="Genomic_DNA"/>
</dbReference>